<dbReference type="AlphaFoldDB" id="A0A6N7KW20"/>
<evidence type="ECO:0008006" key="5">
    <source>
        <dbReference type="Google" id="ProtNLM"/>
    </source>
</evidence>
<dbReference type="Proteomes" id="UP000450000">
    <property type="component" value="Unassembled WGS sequence"/>
</dbReference>
<feature type="region of interest" description="Disordered" evidence="1">
    <location>
        <begin position="225"/>
        <end position="244"/>
    </location>
</feature>
<accession>A0A6N7KW20</accession>
<keyword evidence="2" id="KW-0732">Signal</keyword>
<sequence length="244" mass="24713">MLHPRPLHALTAAAVAAAVALGTAGLAAAAAPAQDLPSADQLKAALLTADDLGPGYTAIPVTSSPTPGENPSPASGCDALSALINEQADAFPTPATPHAEVELDGPDGNPMVTESLTAEDPGKLTSDVNTVTDAFRTCHQITFDAGTSDSVTFSVTPVTLGDRQDAPAVRLDGTLDGVQLNAYIGIERFGTVGMVFGFFQREGSSSQLASMQYRTAVAKTEHTLGTTAGSTTPPTATLTPGLAV</sequence>
<comment type="caution">
    <text evidence="3">The sequence shown here is derived from an EMBL/GenBank/DDBJ whole genome shotgun (WGS) entry which is preliminary data.</text>
</comment>
<proteinExistence type="predicted"/>
<dbReference type="EMBL" id="WBOF01000001">
    <property type="protein sequence ID" value="MQS14965.1"/>
    <property type="molecule type" value="Genomic_DNA"/>
</dbReference>
<keyword evidence="4" id="KW-1185">Reference proteome</keyword>
<dbReference type="OrthoDB" id="4200789at2"/>
<evidence type="ECO:0000313" key="3">
    <source>
        <dbReference type="EMBL" id="MQS14965.1"/>
    </source>
</evidence>
<feature type="chain" id="PRO_5027058877" description="Sensor domain-containing protein" evidence="2">
    <location>
        <begin position="30"/>
        <end position="244"/>
    </location>
</feature>
<evidence type="ECO:0000256" key="1">
    <source>
        <dbReference type="SAM" id="MobiDB-lite"/>
    </source>
</evidence>
<organism evidence="3 4">
    <name type="scientific">Streptomyces kaniharaensis</name>
    <dbReference type="NCBI Taxonomy" id="212423"/>
    <lineage>
        <taxon>Bacteria</taxon>
        <taxon>Bacillati</taxon>
        <taxon>Actinomycetota</taxon>
        <taxon>Actinomycetes</taxon>
        <taxon>Kitasatosporales</taxon>
        <taxon>Streptomycetaceae</taxon>
        <taxon>Streptomyces</taxon>
    </lineage>
</organism>
<evidence type="ECO:0000313" key="4">
    <source>
        <dbReference type="Proteomes" id="UP000450000"/>
    </source>
</evidence>
<reference evidence="3 4" key="1">
    <citation type="submission" date="2019-09" db="EMBL/GenBank/DDBJ databases">
        <title>Genome Sequences of Streptomyces kaniharaensis ATCC 21070.</title>
        <authorList>
            <person name="Zhu W."/>
            <person name="De Crecy-Lagard V."/>
            <person name="Richards N.G."/>
        </authorList>
    </citation>
    <scope>NUCLEOTIDE SEQUENCE [LARGE SCALE GENOMIC DNA]</scope>
    <source>
        <strain evidence="3 4">SF-557</strain>
    </source>
</reference>
<feature type="signal peptide" evidence="2">
    <location>
        <begin position="1"/>
        <end position="29"/>
    </location>
</feature>
<protein>
    <recommendedName>
        <fullName evidence="5">Sensor domain-containing protein</fullName>
    </recommendedName>
</protein>
<dbReference type="RefSeq" id="WP_153464244.1">
    <property type="nucleotide sequence ID" value="NZ_WBOF01000001.1"/>
</dbReference>
<evidence type="ECO:0000256" key="2">
    <source>
        <dbReference type="SAM" id="SignalP"/>
    </source>
</evidence>
<name>A0A6N7KW20_9ACTN</name>
<gene>
    <name evidence="3" type="ORF">F7Q99_22545</name>
</gene>